<dbReference type="AlphaFoldDB" id="A0AAD6BT06"/>
<accession>A0AAD6BT06</accession>
<dbReference type="InterPro" id="IPR029063">
    <property type="entry name" value="SAM-dependent_MTases_sf"/>
</dbReference>
<dbReference type="InterPro" id="IPR041698">
    <property type="entry name" value="Methyltransf_25"/>
</dbReference>
<dbReference type="RefSeq" id="XP_056759582.1">
    <property type="nucleotide sequence ID" value="XM_056914828.1"/>
</dbReference>
<evidence type="ECO:0000259" key="1">
    <source>
        <dbReference type="Pfam" id="PF13649"/>
    </source>
</evidence>
<dbReference type="Pfam" id="PF13649">
    <property type="entry name" value="Methyltransf_25"/>
    <property type="match status" value="1"/>
</dbReference>
<dbReference type="PANTHER" id="PTHR43591">
    <property type="entry name" value="METHYLTRANSFERASE"/>
    <property type="match status" value="1"/>
</dbReference>
<name>A0AAD6BT06_9EURO</name>
<dbReference type="CDD" id="cd02440">
    <property type="entry name" value="AdoMet_MTases"/>
    <property type="match status" value="1"/>
</dbReference>
<sequence length="281" mass="31478">MSTSDESPGEYLLIRNAAEKERLELQFKSWQASIGYLLHPSITQHDRMRIADVGTGTGIWLREVAKILPSSCQLDGFDISDALLHDKSNLPQNITFYLQNFLQPFPEQFIGKYDVINVRVMVVALSSDEWEPAVRNLMTLLRPGGYLQWVDCAAHKCIVKAPEGANPVNANRGIELFRKTMNALGKTPNIAALYGIFQKSGLDSCEEQIITLENPEVRDNLNLSVAIAIAHALTAAFKLHKLEDIQSEDEIAKLKEGMLEDLRTTQCYFCFDVHVVVGQKS</sequence>
<dbReference type="GeneID" id="81605071"/>
<reference evidence="2" key="2">
    <citation type="journal article" date="2023" name="IMA Fungus">
        <title>Comparative genomic study of the Penicillium genus elucidates a diverse pangenome and 15 lateral gene transfer events.</title>
        <authorList>
            <person name="Petersen C."/>
            <person name="Sorensen T."/>
            <person name="Nielsen M.R."/>
            <person name="Sondergaard T.E."/>
            <person name="Sorensen J.L."/>
            <person name="Fitzpatrick D.A."/>
            <person name="Frisvad J.C."/>
            <person name="Nielsen K.L."/>
        </authorList>
    </citation>
    <scope>NUCLEOTIDE SEQUENCE</scope>
    <source>
        <strain evidence="2">IBT 16125</strain>
    </source>
</reference>
<evidence type="ECO:0000313" key="3">
    <source>
        <dbReference type="Proteomes" id="UP001213681"/>
    </source>
</evidence>
<comment type="caution">
    <text evidence="2">The sequence shown here is derived from an EMBL/GenBank/DDBJ whole genome shotgun (WGS) entry which is preliminary data.</text>
</comment>
<dbReference type="Proteomes" id="UP001213681">
    <property type="component" value="Unassembled WGS sequence"/>
</dbReference>
<dbReference type="SUPFAM" id="SSF53335">
    <property type="entry name" value="S-adenosyl-L-methionine-dependent methyltransferases"/>
    <property type="match status" value="1"/>
</dbReference>
<keyword evidence="3" id="KW-1185">Reference proteome</keyword>
<organism evidence="2 3">
    <name type="scientific">Penicillium daleae</name>
    <dbReference type="NCBI Taxonomy" id="63821"/>
    <lineage>
        <taxon>Eukaryota</taxon>
        <taxon>Fungi</taxon>
        <taxon>Dikarya</taxon>
        <taxon>Ascomycota</taxon>
        <taxon>Pezizomycotina</taxon>
        <taxon>Eurotiomycetes</taxon>
        <taxon>Eurotiomycetidae</taxon>
        <taxon>Eurotiales</taxon>
        <taxon>Aspergillaceae</taxon>
        <taxon>Penicillium</taxon>
    </lineage>
</organism>
<dbReference type="PANTHER" id="PTHR43591:SF110">
    <property type="entry name" value="RHODANESE DOMAIN-CONTAINING PROTEIN"/>
    <property type="match status" value="1"/>
</dbReference>
<evidence type="ECO:0000313" key="2">
    <source>
        <dbReference type="EMBL" id="KAJ5432290.1"/>
    </source>
</evidence>
<reference evidence="2" key="1">
    <citation type="submission" date="2022-12" db="EMBL/GenBank/DDBJ databases">
        <authorList>
            <person name="Petersen C."/>
        </authorList>
    </citation>
    <scope>NUCLEOTIDE SEQUENCE</scope>
    <source>
        <strain evidence="2">IBT 16125</strain>
    </source>
</reference>
<proteinExistence type="predicted"/>
<dbReference type="EMBL" id="JAPVEA010000009">
    <property type="protein sequence ID" value="KAJ5432290.1"/>
    <property type="molecule type" value="Genomic_DNA"/>
</dbReference>
<protein>
    <recommendedName>
        <fullName evidence="1">Methyltransferase domain-containing protein</fullName>
    </recommendedName>
</protein>
<gene>
    <name evidence="2" type="ORF">N7458_011446</name>
</gene>
<feature type="domain" description="Methyltransferase" evidence="1">
    <location>
        <begin position="50"/>
        <end position="145"/>
    </location>
</feature>
<dbReference type="Gene3D" id="3.40.50.150">
    <property type="entry name" value="Vaccinia Virus protein VP39"/>
    <property type="match status" value="1"/>
</dbReference>